<evidence type="ECO:0000259" key="5">
    <source>
        <dbReference type="Pfam" id="PF04542"/>
    </source>
</evidence>
<dbReference type="PANTHER" id="PTHR43133">
    <property type="entry name" value="RNA POLYMERASE ECF-TYPE SIGMA FACTO"/>
    <property type="match status" value="1"/>
</dbReference>
<evidence type="ECO:0000313" key="7">
    <source>
        <dbReference type="Proteomes" id="UP000004947"/>
    </source>
</evidence>
<dbReference type="GO" id="GO:0003677">
    <property type="term" value="F:DNA binding"/>
    <property type="evidence" value="ECO:0007669"/>
    <property type="project" value="UniProtKB-KW"/>
</dbReference>
<dbReference type="GO" id="GO:0016987">
    <property type="term" value="F:sigma factor activity"/>
    <property type="evidence" value="ECO:0007669"/>
    <property type="project" value="UniProtKB-KW"/>
</dbReference>
<dbReference type="InterPro" id="IPR007627">
    <property type="entry name" value="RNA_pol_sigma70_r2"/>
</dbReference>
<gene>
    <name evidence="6" type="ORF">LNTAR_22264</name>
</gene>
<organism evidence="6 7">
    <name type="scientific">Lentisphaera araneosa HTCC2155</name>
    <dbReference type="NCBI Taxonomy" id="313628"/>
    <lineage>
        <taxon>Bacteria</taxon>
        <taxon>Pseudomonadati</taxon>
        <taxon>Lentisphaerota</taxon>
        <taxon>Lentisphaeria</taxon>
        <taxon>Lentisphaerales</taxon>
        <taxon>Lentisphaeraceae</taxon>
        <taxon>Lentisphaera</taxon>
    </lineage>
</organism>
<dbReference type="OrthoDB" id="9790423at2"/>
<dbReference type="InterPro" id="IPR039425">
    <property type="entry name" value="RNA_pol_sigma-70-like"/>
</dbReference>
<evidence type="ECO:0000256" key="4">
    <source>
        <dbReference type="ARBA" id="ARBA00023163"/>
    </source>
</evidence>
<sequence>MKHTDNTRHTLLQKIKDPNNENSWEEFVEYYSGYIYVIIRNFRVDIEDSEDLMQDVLIKVWKGIRTYDPAAQRSKFRTWLCSVIRNTVFNFLKSKSVRNSKQNISYNDALEQMNLVNEAEVDKIAEKEWQNYIANLAWKNIKNDLSEMNRNIFEDSLTETFSNADLAEKYSIAEASVRVYKMRVKKALSKEIVRLNTELSW</sequence>
<comment type="caution">
    <text evidence="6">The sequence shown here is derived from an EMBL/GenBank/DDBJ whole genome shotgun (WGS) entry which is preliminary data.</text>
</comment>
<dbReference type="Proteomes" id="UP000004947">
    <property type="component" value="Unassembled WGS sequence"/>
</dbReference>
<keyword evidence="1" id="KW-0805">Transcription regulation</keyword>
<proteinExistence type="predicted"/>
<dbReference type="SUPFAM" id="SSF88946">
    <property type="entry name" value="Sigma2 domain of RNA polymerase sigma factors"/>
    <property type="match status" value="1"/>
</dbReference>
<dbReference type="EMBL" id="ABCK01000002">
    <property type="protein sequence ID" value="EDM29161.1"/>
    <property type="molecule type" value="Genomic_DNA"/>
</dbReference>
<dbReference type="Gene3D" id="1.10.1740.10">
    <property type="match status" value="1"/>
</dbReference>
<dbReference type="STRING" id="313628.LNTAR_22264"/>
<evidence type="ECO:0000256" key="1">
    <source>
        <dbReference type="ARBA" id="ARBA00023015"/>
    </source>
</evidence>
<evidence type="ECO:0000313" key="6">
    <source>
        <dbReference type="EMBL" id="EDM29161.1"/>
    </source>
</evidence>
<dbReference type="NCBIfam" id="TIGR02937">
    <property type="entry name" value="sigma70-ECF"/>
    <property type="match status" value="1"/>
</dbReference>
<keyword evidence="4" id="KW-0804">Transcription</keyword>
<evidence type="ECO:0000256" key="2">
    <source>
        <dbReference type="ARBA" id="ARBA00023082"/>
    </source>
</evidence>
<feature type="domain" description="RNA polymerase sigma-70 region 2" evidence="5">
    <location>
        <begin position="28"/>
        <end position="96"/>
    </location>
</feature>
<dbReference type="AlphaFoldDB" id="A6DG44"/>
<dbReference type="eggNOG" id="COG1595">
    <property type="taxonomic scope" value="Bacteria"/>
</dbReference>
<dbReference type="Pfam" id="PF04542">
    <property type="entry name" value="Sigma70_r2"/>
    <property type="match status" value="1"/>
</dbReference>
<keyword evidence="2" id="KW-0731">Sigma factor</keyword>
<dbReference type="InterPro" id="IPR014284">
    <property type="entry name" value="RNA_pol_sigma-70_dom"/>
</dbReference>
<reference evidence="6 7" key="1">
    <citation type="journal article" date="2010" name="J. Bacteriol.">
        <title>Genome sequence of Lentisphaera araneosa HTCC2155T, the type species of the order Lentisphaerales in the phylum Lentisphaerae.</title>
        <authorList>
            <person name="Thrash J.C."/>
            <person name="Cho J.C."/>
            <person name="Vergin K.L."/>
            <person name="Morris R.M."/>
            <person name="Giovannoni S.J."/>
        </authorList>
    </citation>
    <scope>NUCLEOTIDE SEQUENCE [LARGE SCALE GENOMIC DNA]</scope>
    <source>
        <strain evidence="6 7">HTCC2155</strain>
    </source>
</reference>
<name>A6DG44_9BACT</name>
<keyword evidence="7" id="KW-1185">Reference proteome</keyword>
<evidence type="ECO:0000256" key="3">
    <source>
        <dbReference type="ARBA" id="ARBA00023125"/>
    </source>
</evidence>
<dbReference type="GO" id="GO:0006352">
    <property type="term" value="P:DNA-templated transcription initiation"/>
    <property type="evidence" value="ECO:0007669"/>
    <property type="project" value="InterPro"/>
</dbReference>
<keyword evidence="3" id="KW-0238">DNA-binding</keyword>
<accession>A6DG44</accession>
<protein>
    <submittedName>
        <fullName evidence="6">Probable ECF sigma factor</fullName>
    </submittedName>
</protein>
<dbReference type="PANTHER" id="PTHR43133:SF8">
    <property type="entry name" value="RNA POLYMERASE SIGMA FACTOR HI_1459-RELATED"/>
    <property type="match status" value="1"/>
</dbReference>
<dbReference type="InterPro" id="IPR013325">
    <property type="entry name" value="RNA_pol_sigma_r2"/>
</dbReference>
<dbReference type="RefSeq" id="WP_007276891.1">
    <property type="nucleotide sequence ID" value="NZ_ABCK01000002.1"/>
</dbReference>